<comment type="caution">
    <text evidence="4">The sequence shown here is derived from an EMBL/GenBank/DDBJ whole genome shotgun (WGS) entry which is preliminary data.</text>
</comment>
<evidence type="ECO:0000256" key="1">
    <source>
        <dbReference type="ARBA" id="ARBA00010515"/>
    </source>
</evidence>
<feature type="domain" description="Alpha/beta hydrolase fold-3" evidence="3">
    <location>
        <begin position="95"/>
        <end position="300"/>
    </location>
</feature>
<dbReference type="GO" id="GO:0016787">
    <property type="term" value="F:hydrolase activity"/>
    <property type="evidence" value="ECO:0007669"/>
    <property type="project" value="InterPro"/>
</dbReference>
<dbReference type="InterPro" id="IPR029058">
    <property type="entry name" value="AB_hydrolase_fold"/>
</dbReference>
<dbReference type="InterPro" id="IPR050466">
    <property type="entry name" value="Carboxylest/Gibb_receptor"/>
</dbReference>
<comment type="similarity">
    <text evidence="1">Belongs to the 'GDXG' lipolytic enzyme family.</text>
</comment>
<keyword evidence="5" id="KW-1185">Reference proteome</keyword>
<sequence>MFPAAFFTATALFIFSSTAARRPPPNGILYDLSPFIRVYANGTVQRFIGQEFAPPGVDAATGVQSRDVKYSSTLNLTARIYLPGNAAANNKLPLLIYYHGGGFFTESAFSPTYHRFLNSLSSAAGAIAVSVNYRLAPEHPLPIAYEDSWLALKWAISGAGNDSWLKKHADFQRVYLGGDSAGGNLAHNMATRIGGSGLKIEGMFLNCPYFISRSTPELQLLRDVWIHAYPKDRRGLNDPLVNPAMDPGGLKRVGLKHIALYMGEKDPLKESEWDYKKGLERSGWKGKVEAVEFKGEGHVFNLLQPGAPDAAAMLKMIAAFINNEQ</sequence>
<dbReference type="AlphaFoldDB" id="S8DXM1"/>
<dbReference type="Proteomes" id="UP000015453">
    <property type="component" value="Unassembled WGS sequence"/>
</dbReference>
<dbReference type="PANTHER" id="PTHR23024">
    <property type="entry name" value="ARYLACETAMIDE DEACETYLASE"/>
    <property type="match status" value="1"/>
</dbReference>
<dbReference type="SUPFAM" id="SSF53474">
    <property type="entry name" value="alpha/beta-Hydrolases"/>
    <property type="match status" value="1"/>
</dbReference>
<feature type="signal peptide" evidence="2">
    <location>
        <begin position="1"/>
        <end position="20"/>
    </location>
</feature>
<dbReference type="Pfam" id="PF07859">
    <property type="entry name" value="Abhydrolase_3"/>
    <property type="match status" value="1"/>
</dbReference>
<dbReference type="Gene3D" id="3.40.50.1820">
    <property type="entry name" value="alpha/beta hydrolase"/>
    <property type="match status" value="1"/>
</dbReference>
<evidence type="ECO:0000313" key="5">
    <source>
        <dbReference type="Proteomes" id="UP000015453"/>
    </source>
</evidence>
<gene>
    <name evidence="4" type="ORF">M569_06746</name>
</gene>
<organism evidence="4 5">
    <name type="scientific">Genlisea aurea</name>
    <dbReference type="NCBI Taxonomy" id="192259"/>
    <lineage>
        <taxon>Eukaryota</taxon>
        <taxon>Viridiplantae</taxon>
        <taxon>Streptophyta</taxon>
        <taxon>Embryophyta</taxon>
        <taxon>Tracheophyta</taxon>
        <taxon>Spermatophyta</taxon>
        <taxon>Magnoliopsida</taxon>
        <taxon>eudicotyledons</taxon>
        <taxon>Gunneridae</taxon>
        <taxon>Pentapetalae</taxon>
        <taxon>asterids</taxon>
        <taxon>lamiids</taxon>
        <taxon>Lamiales</taxon>
        <taxon>Lentibulariaceae</taxon>
        <taxon>Genlisea</taxon>
    </lineage>
</organism>
<dbReference type="PANTHER" id="PTHR23024:SF467">
    <property type="entry name" value="CARBOXYLESTERASE 12-RELATED"/>
    <property type="match status" value="1"/>
</dbReference>
<reference evidence="4 5" key="1">
    <citation type="journal article" date="2013" name="BMC Genomics">
        <title>The miniature genome of a carnivorous plant Genlisea aurea contains a low number of genes and short non-coding sequences.</title>
        <authorList>
            <person name="Leushkin E.V."/>
            <person name="Sutormin R.A."/>
            <person name="Nabieva E.R."/>
            <person name="Penin A.A."/>
            <person name="Kondrashov A.S."/>
            <person name="Logacheva M.D."/>
        </authorList>
    </citation>
    <scope>NUCLEOTIDE SEQUENCE [LARGE SCALE GENOMIC DNA]</scope>
</reference>
<evidence type="ECO:0000313" key="4">
    <source>
        <dbReference type="EMBL" id="EPS68028.1"/>
    </source>
</evidence>
<feature type="chain" id="PRO_5004562602" description="Alpha/beta hydrolase fold-3 domain-containing protein" evidence="2">
    <location>
        <begin position="21"/>
        <end position="325"/>
    </location>
</feature>
<evidence type="ECO:0000256" key="2">
    <source>
        <dbReference type="SAM" id="SignalP"/>
    </source>
</evidence>
<dbReference type="OrthoDB" id="408631at2759"/>
<dbReference type="InterPro" id="IPR013094">
    <property type="entry name" value="AB_hydrolase_3"/>
</dbReference>
<proteinExistence type="inferred from homology"/>
<keyword evidence="2" id="KW-0732">Signal</keyword>
<protein>
    <recommendedName>
        <fullName evidence="3">Alpha/beta hydrolase fold-3 domain-containing protein</fullName>
    </recommendedName>
</protein>
<name>S8DXM1_9LAMI</name>
<accession>S8DXM1</accession>
<dbReference type="EMBL" id="AUSU01002818">
    <property type="protein sequence ID" value="EPS68028.1"/>
    <property type="molecule type" value="Genomic_DNA"/>
</dbReference>
<evidence type="ECO:0000259" key="3">
    <source>
        <dbReference type="Pfam" id="PF07859"/>
    </source>
</evidence>